<feature type="compositionally biased region" description="Basic and acidic residues" evidence="1">
    <location>
        <begin position="283"/>
        <end position="301"/>
    </location>
</feature>
<keyword evidence="3" id="KW-1185">Reference proteome</keyword>
<dbReference type="EMBL" id="EQ993429">
    <property type="protein sequence ID" value="EEF22490.1"/>
    <property type="molecule type" value="Genomic_DNA"/>
</dbReference>
<feature type="non-terminal residue" evidence="2">
    <location>
        <position position="301"/>
    </location>
</feature>
<organism evidence="2 3">
    <name type="scientific">Ricinus communis</name>
    <name type="common">Castor bean</name>
    <dbReference type="NCBI Taxonomy" id="3988"/>
    <lineage>
        <taxon>Eukaryota</taxon>
        <taxon>Viridiplantae</taxon>
        <taxon>Streptophyta</taxon>
        <taxon>Embryophyta</taxon>
        <taxon>Tracheophyta</taxon>
        <taxon>Spermatophyta</taxon>
        <taxon>Magnoliopsida</taxon>
        <taxon>eudicotyledons</taxon>
        <taxon>Gunneridae</taxon>
        <taxon>Pentapetalae</taxon>
        <taxon>rosids</taxon>
        <taxon>fabids</taxon>
        <taxon>Malpighiales</taxon>
        <taxon>Euphorbiaceae</taxon>
        <taxon>Acalyphoideae</taxon>
        <taxon>Acalypheae</taxon>
        <taxon>Ricinus</taxon>
    </lineage>
</organism>
<reference evidence="3" key="1">
    <citation type="journal article" date="2010" name="Nat. Biotechnol.">
        <title>Draft genome sequence of the oilseed species Ricinus communis.</title>
        <authorList>
            <person name="Chan A.P."/>
            <person name="Crabtree J."/>
            <person name="Zhao Q."/>
            <person name="Lorenzi H."/>
            <person name="Orvis J."/>
            <person name="Puiu D."/>
            <person name="Melake-Berhan A."/>
            <person name="Jones K.M."/>
            <person name="Redman J."/>
            <person name="Chen G."/>
            <person name="Cahoon E.B."/>
            <person name="Gedil M."/>
            <person name="Stanke M."/>
            <person name="Haas B.J."/>
            <person name="Wortman J.R."/>
            <person name="Fraser-Liggett C.M."/>
            <person name="Ravel J."/>
            <person name="Rabinowicz P.D."/>
        </authorList>
    </citation>
    <scope>NUCLEOTIDE SEQUENCE [LARGE SCALE GENOMIC DNA]</scope>
    <source>
        <strain evidence="3">cv. Hale</strain>
    </source>
</reference>
<evidence type="ECO:0000313" key="3">
    <source>
        <dbReference type="Proteomes" id="UP000008311"/>
    </source>
</evidence>
<feature type="non-terminal residue" evidence="2">
    <location>
        <position position="1"/>
    </location>
</feature>
<gene>
    <name evidence="2" type="ORF">RCOM_2064590</name>
</gene>
<evidence type="ECO:0000256" key="1">
    <source>
        <dbReference type="SAM" id="MobiDB-lite"/>
    </source>
</evidence>
<name>B9TNS4_RICCO</name>
<proteinExistence type="predicted"/>
<sequence>VEQRTRHVHLDHALLERVLVQRAARHVAGALGRRGQVAEGVPAAGAVLRAARGAVEQAGDGAGAGAAGLLVVELGAAERDVAVPGPVLEAGFTRQAVGELEDVVAVLLNARPQDIQRLVEGEVGVRGRPRGQDRTEVGRDERVGDRNRQAVDVRGQGGVGDAHRDIVGEGELREELDAVGQVVVDLGEHGVAVEVRLHRAAVVAEVHLLRGAGGVGVDDVGVVGLRVAEVQDRHARGRKQGLVGVEADLAGVAAGAVAGQGGGAVGPLEQAVDRGQGGQVGAEQHRALRDGRQARGRGAED</sequence>
<accession>B9TNS4</accession>
<dbReference type="AlphaFoldDB" id="B9TNS4"/>
<protein>
    <submittedName>
        <fullName evidence="2">Uncharacterized protein</fullName>
    </submittedName>
</protein>
<dbReference type="Proteomes" id="UP000008311">
    <property type="component" value="Unassembled WGS sequence"/>
</dbReference>
<feature type="region of interest" description="Disordered" evidence="1">
    <location>
        <begin position="265"/>
        <end position="301"/>
    </location>
</feature>
<evidence type="ECO:0000313" key="2">
    <source>
        <dbReference type="EMBL" id="EEF22490.1"/>
    </source>
</evidence>
<dbReference type="InParanoid" id="B9TNS4"/>